<name>A0A397JLN3_9GLOM</name>
<reference evidence="2 3" key="1">
    <citation type="submission" date="2018-08" db="EMBL/GenBank/DDBJ databases">
        <title>Genome and evolution of the arbuscular mycorrhizal fungus Diversispora epigaea (formerly Glomus versiforme) and its bacterial endosymbionts.</title>
        <authorList>
            <person name="Sun X."/>
            <person name="Fei Z."/>
            <person name="Harrison M."/>
        </authorList>
    </citation>
    <scope>NUCLEOTIDE SEQUENCE [LARGE SCALE GENOMIC DNA]</scope>
    <source>
        <strain evidence="2 3">IT104</strain>
    </source>
</reference>
<organism evidence="2 3">
    <name type="scientific">Diversispora epigaea</name>
    <dbReference type="NCBI Taxonomy" id="1348612"/>
    <lineage>
        <taxon>Eukaryota</taxon>
        <taxon>Fungi</taxon>
        <taxon>Fungi incertae sedis</taxon>
        <taxon>Mucoromycota</taxon>
        <taxon>Glomeromycotina</taxon>
        <taxon>Glomeromycetes</taxon>
        <taxon>Diversisporales</taxon>
        <taxon>Diversisporaceae</taxon>
        <taxon>Diversispora</taxon>
    </lineage>
</organism>
<accession>A0A397JLN3</accession>
<comment type="caution">
    <text evidence="2">The sequence shown here is derived from an EMBL/GenBank/DDBJ whole genome shotgun (WGS) entry which is preliminary data.</text>
</comment>
<dbReference type="OrthoDB" id="2353768at2759"/>
<dbReference type="EMBL" id="PQFF01000014">
    <property type="protein sequence ID" value="RHZ89269.1"/>
    <property type="molecule type" value="Genomic_DNA"/>
</dbReference>
<evidence type="ECO:0000313" key="2">
    <source>
        <dbReference type="EMBL" id="RHZ89269.1"/>
    </source>
</evidence>
<feature type="region of interest" description="Disordered" evidence="1">
    <location>
        <begin position="104"/>
        <end position="131"/>
    </location>
</feature>
<evidence type="ECO:0000313" key="3">
    <source>
        <dbReference type="Proteomes" id="UP000266861"/>
    </source>
</evidence>
<sequence length="389" mass="44698">MIIESPPNTDDWTGLEVAWRTRFLGNVERIIPEKYVDIDAKVVSETSKKSLMSYWQNIINEKRRISVINNHISGSLKILEATAKHSSDTVVSKISSFSSHEDQEFQAMDADSLPKKRSRTEKEDATQEDLLNSVTEASNTFSKIDFPTYYDKLKTIWHTNDAEANYYVIDLGDVDILSKTHELLDDEELKSLFERLTLDDENNHISTKASEYLTLFDQLIEYPLEGKATEDDNTEKNIKDKVISEIEETIHGLNDIPTKFRYLSNTLPLPVLQFDQSQYSDLYIIKSISSHIDGFTKMKGILENTSERSWTAHILSYFFFITFSFLDSIQYFSCERTISTKLDLQVTDYKADVLQNSSNGPTKSQCFCLKFLVTLINRILINSTTTDKN</sequence>
<dbReference type="Proteomes" id="UP000266861">
    <property type="component" value="Unassembled WGS sequence"/>
</dbReference>
<dbReference type="AlphaFoldDB" id="A0A397JLN3"/>
<keyword evidence="3" id="KW-1185">Reference proteome</keyword>
<evidence type="ECO:0000256" key="1">
    <source>
        <dbReference type="SAM" id="MobiDB-lite"/>
    </source>
</evidence>
<gene>
    <name evidence="2" type="ORF">Glove_16g111</name>
</gene>
<protein>
    <submittedName>
        <fullName evidence="2">Uncharacterized protein</fullName>
    </submittedName>
</protein>
<proteinExistence type="predicted"/>